<evidence type="ECO:0008006" key="10">
    <source>
        <dbReference type="Google" id="ProtNLM"/>
    </source>
</evidence>
<dbReference type="PRINTS" id="PR00301">
    <property type="entry name" value="HEATSHOCK70"/>
</dbReference>
<dbReference type="InterPro" id="IPR013126">
    <property type="entry name" value="Hsp_70_fam"/>
</dbReference>
<comment type="caution">
    <text evidence="8">The sequence shown here is derived from an EMBL/GenBank/DDBJ whole genome shotgun (WGS) entry which is preliminary data.</text>
</comment>
<dbReference type="InterPro" id="IPR043129">
    <property type="entry name" value="ATPase_NBD"/>
</dbReference>
<dbReference type="Proteomes" id="UP001500620">
    <property type="component" value="Unassembled WGS sequence"/>
</dbReference>
<dbReference type="RefSeq" id="WP_345130878.1">
    <property type="nucleotide sequence ID" value="NZ_BAABAT010000016.1"/>
</dbReference>
<reference evidence="9" key="1">
    <citation type="journal article" date="2019" name="Int. J. Syst. Evol. Microbiol.">
        <title>The Global Catalogue of Microorganisms (GCM) 10K type strain sequencing project: providing services to taxonomists for standard genome sequencing and annotation.</title>
        <authorList>
            <consortium name="The Broad Institute Genomics Platform"/>
            <consortium name="The Broad Institute Genome Sequencing Center for Infectious Disease"/>
            <person name="Wu L."/>
            <person name="Ma J."/>
        </authorList>
    </citation>
    <scope>NUCLEOTIDE SEQUENCE [LARGE SCALE GENOMIC DNA]</scope>
    <source>
        <strain evidence="9">JCM 17441</strain>
    </source>
</reference>
<evidence type="ECO:0000313" key="8">
    <source>
        <dbReference type="EMBL" id="GAA4253821.1"/>
    </source>
</evidence>
<keyword evidence="7" id="KW-1133">Transmembrane helix</keyword>
<comment type="similarity">
    <text evidence="1">Belongs to the heat shock protein 70 family.</text>
</comment>
<feature type="region of interest" description="Disordered" evidence="6">
    <location>
        <begin position="388"/>
        <end position="417"/>
    </location>
</feature>
<keyword evidence="5" id="KW-0143">Chaperone</keyword>
<evidence type="ECO:0000256" key="2">
    <source>
        <dbReference type="ARBA" id="ARBA00022741"/>
    </source>
</evidence>
<dbReference type="SUPFAM" id="SSF53067">
    <property type="entry name" value="Actin-like ATPase domain"/>
    <property type="match status" value="2"/>
</dbReference>
<keyword evidence="7" id="KW-0472">Membrane</keyword>
<dbReference type="EMBL" id="BAABAT010000016">
    <property type="protein sequence ID" value="GAA4253821.1"/>
    <property type="molecule type" value="Genomic_DNA"/>
</dbReference>
<evidence type="ECO:0000256" key="7">
    <source>
        <dbReference type="SAM" id="Phobius"/>
    </source>
</evidence>
<keyword evidence="7" id="KW-0812">Transmembrane</keyword>
<evidence type="ECO:0000256" key="3">
    <source>
        <dbReference type="ARBA" id="ARBA00022840"/>
    </source>
</evidence>
<evidence type="ECO:0000256" key="5">
    <source>
        <dbReference type="ARBA" id="ARBA00023186"/>
    </source>
</evidence>
<dbReference type="PANTHER" id="PTHR42749">
    <property type="entry name" value="CELL SHAPE-DETERMINING PROTEIN MREB"/>
    <property type="match status" value="1"/>
</dbReference>
<dbReference type="PANTHER" id="PTHR42749:SF1">
    <property type="entry name" value="CELL SHAPE-DETERMINING PROTEIN MREB"/>
    <property type="match status" value="1"/>
</dbReference>
<accession>A0ABP8DE88</accession>
<feature type="transmembrane region" description="Helical" evidence="7">
    <location>
        <begin position="358"/>
        <end position="377"/>
    </location>
</feature>
<dbReference type="Gene3D" id="3.90.640.10">
    <property type="entry name" value="Actin, Chain A, domain 4"/>
    <property type="match status" value="1"/>
</dbReference>
<keyword evidence="2" id="KW-0547">Nucleotide-binding</keyword>
<evidence type="ECO:0000256" key="4">
    <source>
        <dbReference type="ARBA" id="ARBA00023016"/>
    </source>
</evidence>
<feature type="compositionally biased region" description="Low complexity" evidence="6">
    <location>
        <begin position="392"/>
        <end position="408"/>
    </location>
</feature>
<keyword evidence="4" id="KW-0346">Stress response</keyword>
<dbReference type="InterPro" id="IPR018181">
    <property type="entry name" value="Heat_shock_70_CS"/>
</dbReference>
<dbReference type="Gene3D" id="3.30.420.40">
    <property type="match status" value="2"/>
</dbReference>
<evidence type="ECO:0000313" key="9">
    <source>
        <dbReference type="Proteomes" id="UP001500620"/>
    </source>
</evidence>
<name>A0ABP8DE88_9ACTN</name>
<dbReference type="Pfam" id="PF00012">
    <property type="entry name" value="HSP70"/>
    <property type="match status" value="1"/>
</dbReference>
<feature type="region of interest" description="Disordered" evidence="6">
    <location>
        <begin position="333"/>
        <end position="353"/>
    </location>
</feature>
<evidence type="ECO:0000256" key="6">
    <source>
        <dbReference type="SAM" id="MobiDB-lite"/>
    </source>
</evidence>
<sequence length="546" mass="56655">MTTLAVDFGTTHTVAVLAAPDQPLRQLLFDGTPLLPSNVFAHPSGIVYTGADATRLGRTAPQRLEPAPKQRIDDGAVLLDDREWPVADLIAAVFARVAQEAARVAGDLPPVVLTHPAAWGGPRRAVLQQAAERAGMRVAGLIPEPIAAAAAFARRRRSAAPLAVFDFGGGTVDVAVVGEGAAGPLVLASEGLADLGGADLDAAVARFLLAPAGHDLDGLDATTRVELFAQARAAKETLSRAALAEVHVPGLPVTHLTREQFDGIAAPLLAAAVALTERTVPRGAELFLVGGASRIPLVATMLHTALGSAPVVLEQPELAVAEGAALSRREPVSAAPVPVPAEPPAVAAPASRRRNRRAAVAAGLVAVIAVAVGVVAWRPWDRGAGPVDHAAARGASSAPPPTSAATRPQWPADDTQASVHALPGIDPEALPELPTKLSGWELAQDTTIMVRLYDGKTPGLVSNFPSPSNHCGVLRFLVVWRTTRPATVRAQFVNPFDGSALDNSPIAEGSSGWMSLTGCGQPSWLDLGDEQSMVDVSVRYQVWSFV</sequence>
<keyword evidence="3" id="KW-0067">ATP-binding</keyword>
<dbReference type="PROSITE" id="PS01036">
    <property type="entry name" value="HSP70_3"/>
    <property type="match status" value="1"/>
</dbReference>
<keyword evidence="9" id="KW-1185">Reference proteome</keyword>
<evidence type="ECO:0000256" key="1">
    <source>
        <dbReference type="ARBA" id="ARBA00007381"/>
    </source>
</evidence>
<proteinExistence type="inferred from homology"/>
<gene>
    <name evidence="8" type="ORF">GCM10022255_056130</name>
</gene>
<protein>
    <recommendedName>
        <fullName evidence="10">Hsp70 family protein</fullName>
    </recommendedName>
</protein>
<organism evidence="8 9">
    <name type="scientific">Dactylosporangium darangshiense</name>
    <dbReference type="NCBI Taxonomy" id="579108"/>
    <lineage>
        <taxon>Bacteria</taxon>
        <taxon>Bacillati</taxon>
        <taxon>Actinomycetota</taxon>
        <taxon>Actinomycetes</taxon>
        <taxon>Micromonosporales</taxon>
        <taxon>Micromonosporaceae</taxon>
        <taxon>Dactylosporangium</taxon>
    </lineage>
</organism>